<accession>A0ABN3Y150</accession>
<evidence type="ECO:0000256" key="2">
    <source>
        <dbReference type="SAM" id="Phobius"/>
    </source>
</evidence>
<keyword evidence="2" id="KW-0472">Membrane</keyword>
<dbReference type="PANTHER" id="PTHR30590:SF3">
    <property type="entry name" value="HYPOTHETICAL MEMBRANE SPANNING PROTEIN"/>
    <property type="match status" value="1"/>
</dbReference>
<feature type="transmembrane region" description="Helical" evidence="2">
    <location>
        <begin position="75"/>
        <end position="95"/>
    </location>
</feature>
<feature type="transmembrane region" description="Helical" evidence="2">
    <location>
        <begin position="202"/>
        <end position="220"/>
    </location>
</feature>
<feature type="transmembrane region" description="Helical" evidence="2">
    <location>
        <begin position="298"/>
        <end position="319"/>
    </location>
</feature>
<feature type="compositionally biased region" description="Basic residues" evidence="1">
    <location>
        <begin position="1"/>
        <end position="10"/>
    </location>
</feature>
<feature type="transmembrane region" description="Helical" evidence="2">
    <location>
        <begin position="272"/>
        <end position="291"/>
    </location>
</feature>
<evidence type="ECO:0000256" key="1">
    <source>
        <dbReference type="SAM" id="MobiDB-lite"/>
    </source>
</evidence>
<comment type="caution">
    <text evidence="4">The sequence shown here is derived from an EMBL/GenBank/DDBJ whole genome shotgun (WGS) entry which is preliminary data.</text>
</comment>
<dbReference type="EMBL" id="BAAAWD010000010">
    <property type="protein sequence ID" value="GAA3012794.1"/>
    <property type="molecule type" value="Genomic_DNA"/>
</dbReference>
<feature type="domain" description="DUF418" evidence="3">
    <location>
        <begin position="196"/>
        <end position="338"/>
    </location>
</feature>
<gene>
    <name evidence="4" type="ORF">GCM10017559_39780</name>
</gene>
<evidence type="ECO:0000313" key="5">
    <source>
        <dbReference type="Proteomes" id="UP001499930"/>
    </source>
</evidence>
<feature type="transmembrane region" description="Helical" evidence="2">
    <location>
        <begin position="107"/>
        <end position="126"/>
    </location>
</feature>
<proteinExistence type="predicted"/>
<keyword evidence="5" id="KW-1185">Reference proteome</keyword>
<keyword evidence="2" id="KW-1133">Transmembrane helix</keyword>
<feature type="transmembrane region" description="Helical" evidence="2">
    <location>
        <begin position="132"/>
        <end position="149"/>
    </location>
</feature>
<dbReference type="InterPro" id="IPR052529">
    <property type="entry name" value="Bact_Transport_Assoc"/>
</dbReference>
<dbReference type="PANTHER" id="PTHR30590">
    <property type="entry name" value="INNER MEMBRANE PROTEIN"/>
    <property type="match status" value="1"/>
</dbReference>
<sequence length="355" mass="37886">MAAVPKRRPRCHGDHGHMPGSPTLPQTPVSPTKRISALDALRGFALCGIIFINIPQTMGMFTYAGQLPEPLRVFFLGRFYPIFYLLFGVGFGIFLRSAAKRSDKPRLLLLRRFLALAVLGAVLHLLQPGEVLLPFAVTGLLVLLPLSYLPRRALLAVALVLILAGVLAGVGGLGLLPGLFALGFALAEMRVPEALDDHPGRLAVLGVVALAVCVLTFWVIALPPPDAAQIRLGMTLSLATACCYVAGFLLLLRTPVGPALSWVLAPMGRMALTNYFGAALLFVPLGTAIGLPGSKRWTAAMLLGIGILLAQAVVSNLWLRRFGYGPLEWAWRCVTYWRSLPIGGAANAGEARGTA</sequence>
<organism evidence="4 5">
    <name type="scientific">Streptosporangium longisporum</name>
    <dbReference type="NCBI Taxonomy" id="46187"/>
    <lineage>
        <taxon>Bacteria</taxon>
        <taxon>Bacillati</taxon>
        <taxon>Actinomycetota</taxon>
        <taxon>Actinomycetes</taxon>
        <taxon>Streptosporangiales</taxon>
        <taxon>Streptosporangiaceae</taxon>
        <taxon>Streptosporangium</taxon>
    </lineage>
</organism>
<feature type="transmembrane region" description="Helical" evidence="2">
    <location>
        <begin position="232"/>
        <end position="252"/>
    </location>
</feature>
<dbReference type="Proteomes" id="UP001499930">
    <property type="component" value="Unassembled WGS sequence"/>
</dbReference>
<reference evidence="4 5" key="1">
    <citation type="journal article" date="2019" name="Int. J. Syst. Evol. Microbiol.">
        <title>The Global Catalogue of Microorganisms (GCM) 10K type strain sequencing project: providing services to taxonomists for standard genome sequencing and annotation.</title>
        <authorList>
            <consortium name="The Broad Institute Genomics Platform"/>
            <consortium name="The Broad Institute Genome Sequencing Center for Infectious Disease"/>
            <person name="Wu L."/>
            <person name="Ma J."/>
        </authorList>
    </citation>
    <scope>NUCLEOTIDE SEQUENCE [LARGE SCALE GENOMIC DNA]</scope>
    <source>
        <strain evidence="4 5">JCM 3106</strain>
    </source>
</reference>
<name>A0ABN3Y150_9ACTN</name>
<dbReference type="InterPro" id="IPR007349">
    <property type="entry name" value="DUF418"/>
</dbReference>
<feature type="transmembrane region" description="Helical" evidence="2">
    <location>
        <begin position="156"/>
        <end position="182"/>
    </location>
</feature>
<feature type="region of interest" description="Disordered" evidence="1">
    <location>
        <begin position="1"/>
        <end position="30"/>
    </location>
</feature>
<dbReference type="Pfam" id="PF04235">
    <property type="entry name" value="DUF418"/>
    <property type="match status" value="1"/>
</dbReference>
<protein>
    <submittedName>
        <fullName evidence="4">DUF418 domain-containing protein</fullName>
    </submittedName>
</protein>
<feature type="transmembrane region" description="Helical" evidence="2">
    <location>
        <begin position="43"/>
        <end position="63"/>
    </location>
</feature>
<evidence type="ECO:0000313" key="4">
    <source>
        <dbReference type="EMBL" id="GAA3012794.1"/>
    </source>
</evidence>
<keyword evidence="2" id="KW-0812">Transmembrane</keyword>
<evidence type="ECO:0000259" key="3">
    <source>
        <dbReference type="Pfam" id="PF04235"/>
    </source>
</evidence>